<dbReference type="SUPFAM" id="SSF55120">
    <property type="entry name" value="Pseudouridine synthase"/>
    <property type="match status" value="1"/>
</dbReference>
<feature type="domain" description="Pseudouridine synthase RsuA/RluA-like" evidence="4">
    <location>
        <begin position="64"/>
        <end position="204"/>
    </location>
</feature>
<dbReference type="GO" id="GO:0003723">
    <property type="term" value="F:RNA binding"/>
    <property type="evidence" value="ECO:0007669"/>
    <property type="project" value="UniProtKB-KW"/>
</dbReference>
<dbReference type="Gene3D" id="3.10.290.10">
    <property type="entry name" value="RNA-binding S4 domain"/>
    <property type="match status" value="1"/>
</dbReference>
<dbReference type="InterPro" id="IPR020103">
    <property type="entry name" value="PsdUridine_synth_cat_dom_sf"/>
</dbReference>
<keyword evidence="1" id="KW-0413">Isomerase</keyword>
<evidence type="ECO:0000313" key="6">
    <source>
        <dbReference type="Proteomes" id="UP000241769"/>
    </source>
</evidence>
<evidence type="ECO:0000256" key="2">
    <source>
        <dbReference type="PROSITE-ProRule" id="PRU00182"/>
    </source>
</evidence>
<dbReference type="Gene3D" id="3.30.70.1560">
    <property type="entry name" value="Alpha-L RNA-binding motif"/>
    <property type="match status" value="1"/>
</dbReference>
<comment type="caution">
    <text evidence="5">The sequence shown here is derived from an EMBL/GenBank/DDBJ whole genome shotgun (WGS) entry which is preliminary data.</text>
</comment>
<organism evidence="5 6">
    <name type="scientific">Planoprotostelium fungivorum</name>
    <dbReference type="NCBI Taxonomy" id="1890364"/>
    <lineage>
        <taxon>Eukaryota</taxon>
        <taxon>Amoebozoa</taxon>
        <taxon>Evosea</taxon>
        <taxon>Variosea</taxon>
        <taxon>Cavosteliida</taxon>
        <taxon>Cavosteliaceae</taxon>
        <taxon>Planoprotostelium</taxon>
    </lineage>
</organism>
<dbReference type="PROSITE" id="PS50889">
    <property type="entry name" value="S4"/>
    <property type="match status" value="1"/>
</dbReference>
<dbReference type="InterPro" id="IPR042092">
    <property type="entry name" value="PsdUridine_s_RsuA/RluB/E/F_cat"/>
</dbReference>
<proteinExistence type="predicted"/>
<dbReference type="Pfam" id="PF00849">
    <property type="entry name" value="PseudoU_synth_2"/>
    <property type="match status" value="1"/>
</dbReference>
<evidence type="ECO:0000256" key="1">
    <source>
        <dbReference type="ARBA" id="ARBA00023235"/>
    </source>
</evidence>
<reference evidence="5 6" key="1">
    <citation type="journal article" date="2018" name="Genome Biol. Evol.">
        <title>Multiple Roots of Fruiting Body Formation in Amoebozoa.</title>
        <authorList>
            <person name="Hillmann F."/>
            <person name="Forbes G."/>
            <person name="Novohradska S."/>
            <person name="Ferling I."/>
            <person name="Riege K."/>
            <person name="Groth M."/>
            <person name="Westermann M."/>
            <person name="Marz M."/>
            <person name="Spaller T."/>
            <person name="Winckler T."/>
            <person name="Schaap P."/>
            <person name="Glockner G."/>
        </authorList>
    </citation>
    <scope>NUCLEOTIDE SEQUENCE [LARGE SCALE GENOMIC DNA]</scope>
    <source>
        <strain evidence="5 6">Jena</strain>
    </source>
</reference>
<dbReference type="InParanoid" id="A0A2P6NQQ8"/>
<dbReference type="PANTHER" id="PTHR47683">
    <property type="entry name" value="PSEUDOURIDINE SYNTHASE FAMILY PROTEIN-RELATED"/>
    <property type="match status" value="1"/>
</dbReference>
<evidence type="ECO:0000259" key="4">
    <source>
        <dbReference type="Pfam" id="PF00849"/>
    </source>
</evidence>
<accession>A0A2P6NQQ8</accession>
<dbReference type="SUPFAM" id="SSF55174">
    <property type="entry name" value="Alpha-L RNA-binding motif"/>
    <property type="match status" value="1"/>
</dbReference>
<dbReference type="InterPro" id="IPR036986">
    <property type="entry name" value="S4_RNA-bd_sf"/>
</dbReference>
<dbReference type="AlphaFoldDB" id="A0A2P6NQQ8"/>
<protein>
    <recommendedName>
        <fullName evidence="4">Pseudouridine synthase RsuA/RluA-like domain-containing protein</fullName>
    </recommendedName>
</protein>
<sequence length="275" mass="30939">MQRVRLDRLMSNLGYCTRSKVKGVLAKLQVRVDGKIVPARTVVDPKTVTIAGENIKYYPPISLAFHKPAGYICSSKREYEGAKLVFDLLPPELRMLKDPPLFLAGRLDKNVTGLLIMSQNTQLIENLMGSKSQPERRFGKEYLVKTHLPFQGDEKKLFASGKIKLIGEDEALLPAEFEVIAHKENTAKVTLYEGVYHQITRMFRAIGNRVDWIHRVRVGPVHLGDLEEGQFRMLTEKEMNDIEKNRPKKGSPAPPMASLDDMAGQSLKKVNPGSS</sequence>
<feature type="region of interest" description="Disordered" evidence="3">
    <location>
        <begin position="238"/>
        <end position="275"/>
    </location>
</feature>
<dbReference type="GO" id="GO:0009982">
    <property type="term" value="F:pseudouridine synthase activity"/>
    <property type="evidence" value="ECO:0007669"/>
    <property type="project" value="InterPro"/>
</dbReference>
<dbReference type="OrthoDB" id="440619at2759"/>
<dbReference type="EMBL" id="MDYQ01000033">
    <property type="protein sequence ID" value="PRP86280.1"/>
    <property type="molecule type" value="Genomic_DNA"/>
</dbReference>
<dbReference type="InterPro" id="IPR020094">
    <property type="entry name" value="TruA/RsuA/RluB/E/F_N"/>
</dbReference>
<dbReference type="Proteomes" id="UP000241769">
    <property type="component" value="Unassembled WGS sequence"/>
</dbReference>
<keyword evidence="2" id="KW-0694">RNA-binding</keyword>
<gene>
    <name evidence="5" type="ORF">PROFUN_05421</name>
</gene>
<dbReference type="InterPro" id="IPR006145">
    <property type="entry name" value="PsdUridine_synth_RsuA/RluA"/>
</dbReference>
<name>A0A2P6NQQ8_9EUKA</name>
<dbReference type="PANTHER" id="PTHR47683:SF4">
    <property type="entry name" value="PSEUDOURIDINE SYNTHASE"/>
    <property type="match status" value="1"/>
</dbReference>
<keyword evidence="6" id="KW-1185">Reference proteome</keyword>
<dbReference type="STRING" id="1890364.A0A2P6NQQ8"/>
<dbReference type="GO" id="GO:0001522">
    <property type="term" value="P:pseudouridine synthesis"/>
    <property type="evidence" value="ECO:0007669"/>
    <property type="project" value="InterPro"/>
</dbReference>
<evidence type="ECO:0000256" key="3">
    <source>
        <dbReference type="SAM" id="MobiDB-lite"/>
    </source>
</evidence>
<evidence type="ECO:0000313" key="5">
    <source>
        <dbReference type="EMBL" id="PRP86280.1"/>
    </source>
</evidence>
<dbReference type="Gene3D" id="3.30.70.580">
    <property type="entry name" value="Pseudouridine synthase I, catalytic domain, N-terminal subdomain"/>
    <property type="match status" value="1"/>
</dbReference>
<dbReference type="InterPro" id="IPR050343">
    <property type="entry name" value="RsuA_PseudoU_synthase"/>
</dbReference>